<dbReference type="InterPro" id="IPR050229">
    <property type="entry name" value="GlpE_sulfurtransferase"/>
</dbReference>
<dbReference type="PANTHER" id="PTHR43031:SF16">
    <property type="entry name" value="OXIDOREDUCTASE"/>
    <property type="match status" value="1"/>
</dbReference>
<dbReference type="InterPro" id="IPR001763">
    <property type="entry name" value="Rhodanese-like_dom"/>
</dbReference>
<feature type="chain" id="PRO_5014140351" description="Rhodanese domain-containing protein" evidence="1">
    <location>
        <begin position="20"/>
        <end position="125"/>
    </location>
</feature>
<keyword evidence="1" id="KW-0732">Signal</keyword>
<proteinExistence type="predicted"/>
<evidence type="ECO:0000256" key="1">
    <source>
        <dbReference type="SAM" id="SignalP"/>
    </source>
</evidence>
<dbReference type="SMART" id="SM00450">
    <property type="entry name" value="RHOD"/>
    <property type="match status" value="1"/>
</dbReference>
<comment type="caution">
    <text evidence="3">The sequence shown here is derived from an EMBL/GenBank/DDBJ whole genome shotgun (WGS) entry which is preliminary data.</text>
</comment>
<dbReference type="InterPro" id="IPR036873">
    <property type="entry name" value="Rhodanese-like_dom_sf"/>
</dbReference>
<dbReference type="RefSeq" id="WP_101333378.1">
    <property type="nucleotide sequence ID" value="NZ_PJNI01000001.1"/>
</dbReference>
<dbReference type="Gene3D" id="3.40.250.10">
    <property type="entry name" value="Rhodanese-like domain"/>
    <property type="match status" value="1"/>
</dbReference>
<dbReference type="PROSITE" id="PS50206">
    <property type="entry name" value="RHODANESE_3"/>
    <property type="match status" value="1"/>
</dbReference>
<dbReference type="CDD" id="cd00158">
    <property type="entry name" value="RHOD"/>
    <property type="match status" value="1"/>
</dbReference>
<dbReference type="Pfam" id="PF00581">
    <property type="entry name" value="Rhodanese"/>
    <property type="match status" value="1"/>
</dbReference>
<reference evidence="3 4" key="1">
    <citation type="submission" date="2017-12" db="EMBL/GenBank/DDBJ databases">
        <title>The draft genome sequence of Brumimicrobium saltpan LHR20.</title>
        <authorList>
            <person name="Do Z.-J."/>
            <person name="Luo H.-R."/>
        </authorList>
    </citation>
    <scope>NUCLEOTIDE SEQUENCE [LARGE SCALE GENOMIC DNA]</scope>
    <source>
        <strain evidence="3 4">LHR20</strain>
    </source>
</reference>
<evidence type="ECO:0000313" key="4">
    <source>
        <dbReference type="Proteomes" id="UP000236654"/>
    </source>
</evidence>
<dbReference type="EMBL" id="PJNI01000001">
    <property type="protein sequence ID" value="PKR82233.1"/>
    <property type="molecule type" value="Genomic_DNA"/>
</dbReference>
<dbReference type="Proteomes" id="UP000236654">
    <property type="component" value="Unassembled WGS sequence"/>
</dbReference>
<dbReference type="OrthoDB" id="9808735at2"/>
<feature type="domain" description="Rhodanese" evidence="2">
    <location>
        <begin position="43"/>
        <end position="125"/>
    </location>
</feature>
<name>A0A2I0R6L9_9FLAO</name>
<dbReference type="PANTHER" id="PTHR43031">
    <property type="entry name" value="FAD-DEPENDENT OXIDOREDUCTASE"/>
    <property type="match status" value="1"/>
</dbReference>
<feature type="signal peptide" evidence="1">
    <location>
        <begin position="1"/>
        <end position="19"/>
    </location>
</feature>
<dbReference type="SUPFAM" id="SSF52821">
    <property type="entry name" value="Rhodanese/Cell cycle control phosphatase"/>
    <property type="match status" value="1"/>
</dbReference>
<organism evidence="3 4">
    <name type="scientific">Brumimicrobium salinarum</name>
    <dbReference type="NCBI Taxonomy" id="2058658"/>
    <lineage>
        <taxon>Bacteria</taxon>
        <taxon>Pseudomonadati</taxon>
        <taxon>Bacteroidota</taxon>
        <taxon>Flavobacteriia</taxon>
        <taxon>Flavobacteriales</taxon>
        <taxon>Crocinitomicaceae</taxon>
        <taxon>Brumimicrobium</taxon>
    </lineage>
</organism>
<protein>
    <recommendedName>
        <fullName evidence="2">Rhodanese domain-containing protein</fullName>
    </recommendedName>
</protein>
<evidence type="ECO:0000313" key="3">
    <source>
        <dbReference type="EMBL" id="PKR82233.1"/>
    </source>
</evidence>
<accession>A0A2I0R6L9</accession>
<dbReference type="AlphaFoldDB" id="A0A2I0R6L9"/>
<gene>
    <name evidence="3" type="ORF">CW751_02560</name>
</gene>
<evidence type="ECO:0000259" key="2">
    <source>
        <dbReference type="PROSITE" id="PS50206"/>
    </source>
</evidence>
<keyword evidence="4" id="KW-1185">Reference proteome</keyword>
<sequence length="125" mass="14584">MKIITLLTLSFLFATTALWGQEKFEGEKRFESVGNDEFREALETGDYILLDTRTVKEYEERHIEGAKLVLYNDGDMDADLKNMPKDRKYLVYCAVGVRSKVAMNRMKELGFNYVLELDKGIKEWK</sequence>